<sequence length="156" mass="16668">MLTLTALVAFTSTTFAIPLSALNPRQPAPSTYSWSVINWSAGCARAGCYYDFNITGPCTSNIPSFSAYCSGNDVGYYVACSINDDGPDTRGVAASLLPREQNTEGGARISVSFRYSEVDVPSTYYNYSGSAVSSFNQFVAPLQNFTITPTEVFGVA</sequence>
<dbReference type="Proteomes" id="UP001186974">
    <property type="component" value="Unassembled WGS sequence"/>
</dbReference>
<evidence type="ECO:0000313" key="2">
    <source>
        <dbReference type="Proteomes" id="UP001186974"/>
    </source>
</evidence>
<evidence type="ECO:0000313" key="1">
    <source>
        <dbReference type="EMBL" id="KAK3065349.1"/>
    </source>
</evidence>
<name>A0ACC3DCP8_9PEZI</name>
<proteinExistence type="predicted"/>
<gene>
    <name evidence="1" type="ORF">LTS18_014193</name>
</gene>
<comment type="caution">
    <text evidence="1">The sequence shown here is derived from an EMBL/GenBank/DDBJ whole genome shotgun (WGS) entry which is preliminary data.</text>
</comment>
<reference evidence="1" key="1">
    <citation type="submission" date="2024-09" db="EMBL/GenBank/DDBJ databases">
        <title>Black Yeasts Isolated from many extreme environments.</title>
        <authorList>
            <person name="Coleine C."/>
            <person name="Stajich J.E."/>
            <person name="Selbmann L."/>
        </authorList>
    </citation>
    <scope>NUCLEOTIDE SEQUENCE</scope>
    <source>
        <strain evidence="1">CCFEE 5737</strain>
    </source>
</reference>
<protein>
    <submittedName>
        <fullName evidence="1">Uncharacterized protein</fullName>
    </submittedName>
</protein>
<dbReference type="EMBL" id="JAWDJW010006338">
    <property type="protein sequence ID" value="KAK3065349.1"/>
    <property type="molecule type" value="Genomic_DNA"/>
</dbReference>
<keyword evidence="2" id="KW-1185">Reference proteome</keyword>
<organism evidence="1 2">
    <name type="scientific">Coniosporium uncinatum</name>
    <dbReference type="NCBI Taxonomy" id="93489"/>
    <lineage>
        <taxon>Eukaryota</taxon>
        <taxon>Fungi</taxon>
        <taxon>Dikarya</taxon>
        <taxon>Ascomycota</taxon>
        <taxon>Pezizomycotina</taxon>
        <taxon>Dothideomycetes</taxon>
        <taxon>Dothideomycetes incertae sedis</taxon>
        <taxon>Coniosporium</taxon>
    </lineage>
</organism>
<accession>A0ACC3DCP8</accession>